<evidence type="ECO:0000313" key="1">
    <source>
        <dbReference type="EMBL" id="MBI5131509.1"/>
    </source>
</evidence>
<reference evidence="1" key="1">
    <citation type="submission" date="2020-07" db="EMBL/GenBank/DDBJ databases">
        <title>Huge and variable diversity of episymbiotic CPR bacteria and DPANN archaea in groundwater ecosystems.</title>
        <authorList>
            <person name="He C.Y."/>
            <person name="Keren R."/>
            <person name="Whittaker M."/>
            <person name="Farag I.F."/>
            <person name="Doudna J."/>
            <person name="Cate J.H.D."/>
            <person name="Banfield J.F."/>
        </authorList>
    </citation>
    <scope>NUCLEOTIDE SEQUENCE</scope>
    <source>
        <strain evidence="1">NC_groundwater_1818_Pr3_B-0.1um_66_35</strain>
    </source>
</reference>
<dbReference type="EMBL" id="JACRJB010000053">
    <property type="protein sequence ID" value="MBI5131509.1"/>
    <property type="molecule type" value="Genomic_DNA"/>
</dbReference>
<sequence>MRTEDKKKPRRDAGRALEFSRPKSIAAHLFGETAADWEHAHLLWRSVPAHRFHRDHRAAVSECMRRTSSTMDVWRLAIAGDAASAIGLALSMDIPEQITIRTDLTMTVLLHNALRGSAGATLVLSNLIRRMPLDRVDRRRFATSWLAHNFREAWPELDERVRVMKAGTAHRHGVVGEDLT</sequence>
<evidence type="ECO:0000313" key="2">
    <source>
        <dbReference type="Proteomes" id="UP000782519"/>
    </source>
</evidence>
<accession>A0A933VVZ5</accession>
<organism evidence="1 2">
    <name type="scientific">Rhodopseudomonas palustris</name>
    <dbReference type="NCBI Taxonomy" id="1076"/>
    <lineage>
        <taxon>Bacteria</taxon>
        <taxon>Pseudomonadati</taxon>
        <taxon>Pseudomonadota</taxon>
        <taxon>Alphaproteobacteria</taxon>
        <taxon>Hyphomicrobiales</taxon>
        <taxon>Nitrobacteraceae</taxon>
        <taxon>Rhodopseudomonas</taxon>
    </lineage>
</organism>
<dbReference type="AlphaFoldDB" id="A0A933VVZ5"/>
<gene>
    <name evidence="1" type="ORF">HZA66_18890</name>
</gene>
<dbReference type="Proteomes" id="UP000782519">
    <property type="component" value="Unassembled WGS sequence"/>
</dbReference>
<proteinExistence type="predicted"/>
<comment type="caution">
    <text evidence="1">The sequence shown here is derived from an EMBL/GenBank/DDBJ whole genome shotgun (WGS) entry which is preliminary data.</text>
</comment>
<protein>
    <submittedName>
        <fullName evidence="1">Uncharacterized protein</fullName>
    </submittedName>
</protein>
<name>A0A933VVZ5_RHOPL</name>